<dbReference type="GO" id="GO:0009279">
    <property type="term" value="C:cell outer membrane"/>
    <property type="evidence" value="ECO:0007669"/>
    <property type="project" value="UniProtKB-SubCell"/>
</dbReference>
<evidence type="ECO:0000256" key="1">
    <source>
        <dbReference type="PROSITE-ProRule" id="PRU01360"/>
    </source>
</evidence>
<comment type="subcellular location">
    <subcellularLocation>
        <location evidence="1">Cell outer membrane</location>
        <topology evidence="1">Multi-pass membrane protein</topology>
    </subcellularLocation>
</comment>
<dbReference type="InterPro" id="IPR000531">
    <property type="entry name" value="Beta-barrel_TonB"/>
</dbReference>
<keyword evidence="7" id="KW-1185">Reference proteome</keyword>
<dbReference type="NCBIfam" id="TIGR04056">
    <property type="entry name" value="OMP_RagA_SusC"/>
    <property type="match status" value="1"/>
</dbReference>
<dbReference type="InterPro" id="IPR023996">
    <property type="entry name" value="TonB-dep_OMP_SusC/RagA"/>
</dbReference>
<evidence type="ECO:0000259" key="5">
    <source>
        <dbReference type="Pfam" id="PF07715"/>
    </source>
</evidence>
<feature type="domain" description="TonB-dependent receptor plug" evidence="5">
    <location>
        <begin position="125"/>
        <end position="233"/>
    </location>
</feature>
<keyword evidence="1" id="KW-0813">Transport</keyword>
<name>A0A6N8J8U8_9BACT</name>
<dbReference type="SUPFAM" id="SSF49464">
    <property type="entry name" value="Carboxypeptidase regulatory domain-like"/>
    <property type="match status" value="1"/>
</dbReference>
<evidence type="ECO:0000313" key="6">
    <source>
        <dbReference type="EMBL" id="MVT41384.1"/>
    </source>
</evidence>
<dbReference type="Pfam" id="PF13715">
    <property type="entry name" value="CarbopepD_reg_2"/>
    <property type="match status" value="1"/>
</dbReference>
<keyword evidence="3" id="KW-0732">Signal</keyword>
<organism evidence="6 7">
    <name type="scientific">Chitinophaga oryziterrae</name>
    <dbReference type="NCBI Taxonomy" id="1031224"/>
    <lineage>
        <taxon>Bacteria</taxon>
        <taxon>Pseudomonadati</taxon>
        <taxon>Bacteroidota</taxon>
        <taxon>Chitinophagia</taxon>
        <taxon>Chitinophagales</taxon>
        <taxon>Chitinophagaceae</taxon>
        <taxon>Chitinophaga</taxon>
    </lineage>
</organism>
<dbReference type="InterPro" id="IPR037066">
    <property type="entry name" value="Plug_dom_sf"/>
</dbReference>
<dbReference type="FunFam" id="2.170.130.10:FF:000003">
    <property type="entry name" value="SusC/RagA family TonB-linked outer membrane protein"/>
    <property type="match status" value="1"/>
</dbReference>
<keyword evidence="1" id="KW-1134">Transmembrane beta strand</keyword>
<sequence>MKRGKLCGNALCITLLLLFTCIRIYAQTPTKITVIGTVTDSLGNLIPGASVVVENKRNTGASTNENGQFILDVSPGTRLLITAIGFQSGSVLIKSADTKIRVVLKEKNSKLEEVVITAFGKKQRKEAVVGSVTSVQPENLKIPSSNLTTALAGQVAGIVAYQRSGQPGQDNATFFIRGVTTFGYKQDPLILVDNVELTSSDLARLQVDDIASFSILKDASATSLYGARGANGVILVTTKEGKVGKAKVNARVENGISQPTKRLEIADPITYMKLYNEAITTRNPLQPPLFSQNKILNTEQTLKNAPGSNPYVYPAVDWMKLMFKDRTTTQRANLSVSGGGGVARYYVAGSYNVDNGILKESGANSFHNNVKFQNYQLRSNVNIDVTPTTELIVRLSGNFNDYNGPITNDASFATDLYSQAMHTSPVLFPALYAPDEANVYTKHILFGNSNEGGTATGVGYTNPLANMLKGYKRFSESRLSAQFEVNQKLSFVVPGLTFRGLFSTNRYAYFDNQMAYQPFFYNIATYDQLTDKYTLKWLNPQTTGGGVATEYLVYYPGYKNMNTFLYLQGILEYSGDFGKHNVSSSVVATRQQTLYANALDPNTQLPSLQYSLPYRNLGLAGRATYSYNRRYFLEFSFGYNGSERFSANHRYGFFPTLGASWVISNEPFWKGMTGFVDRLKIRGSYGLAGNDAIGSQRFFYMSDVNLNAGYPTYFGTNNGYIRNGVYINNYANPDVTWETSKQTNLGLEVTLFKNLNIIAEIYKQHRENILMNRASIPSTMGLEAGIAANLGSASSKGLDLEMNYKQNFGEHLWVSARGNLTATENKYERYEEPVYAEAWRYRAGKPINQNFGYIAERLFVDDKEAAVSPRQIFSTNGIAPIGGDIKYRDINKDGQITEADKVPIGLPTTPQIVYGFGFSAGYRNFDLSAFFQGLARTTLFIDPRYVSPFVIPPSGSNINGQSQLMKAWADDHWSEENQNLYAQYPRLATSATLIDNNLQTSTWWMRDGSFIRLKSLEFGYTLPKSILKRAAISNCRIYFSGLNLFTWSRFKLWDPELGGNGFAYPVQKVFNAGLNVNF</sequence>
<dbReference type="SUPFAM" id="SSF56935">
    <property type="entry name" value="Porins"/>
    <property type="match status" value="1"/>
</dbReference>
<dbReference type="InterPro" id="IPR039426">
    <property type="entry name" value="TonB-dep_rcpt-like"/>
</dbReference>
<keyword evidence="1 2" id="KW-0472">Membrane</keyword>
<evidence type="ECO:0000256" key="2">
    <source>
        <dbReference type="RuleBase" id="RU003357"/>
    </source>
</evidence>
<keyword evidence="1" id="KW-0998">Cell outer membrane</keyword>
<dbReference type="Proteomes" id="UP000468388">
    <property type="component" value="Unassembled WGS sequence"/>
</dbReference>
<accession>A0A6N8J8U8</accession>
<dbReference type="RefSeq" id="WP_157300013.1">
    <property type="nucleotide sequence ID" value="NZ_BAAAZB010000025.1"/>
</dbReference>
<reference evidence="6 7" key="1">
    <citation type="submission" date="2019-12" db="EMBL/GenBank/DDBJ databases">
        <title>The draft genomic sequence of strain Chitinophaga oryziterrae JCM 16595.</title>
        <authorList>
            <person name="Zhang X."/>
        </authorList>
    </citation>
    <scope>NUCLEOTIDE SEQUENCE [LARGE SCALE GENOMIC DNA]</scope>
    <source>
        <strain evidence="6 7">JCM 16595</strain>
    </source>
</reference>
<dbReference type="OrthoDB" id="721000at2"/>
<dbReference type="Pfam" id="PF00593">
    <property type="entry name" value="TonB_dep_Rec_b-barrel"/>
    <property type="match status" value="1"/>
</dbReference>
<comment type="similarity">
    <text evidence="1 2">Belongs to the TonB-dependent receptor family.</text>
</comment>
<feature type="domain" description="TonB-dependent receptor-like beta-barrel" evidence="4">
    <location>
        <begin position="466"/>
        <end position="879"/>
    </location>
</feature>
<proteinExistence type="inferred from homology"/>
<dbReference type="InterPro" id="IPR012910">
    <property type="entry name" value="Plug_dom"/>
</dbReference>
<dbReference type="NCBIfam" id="TIGR04057">
    <property type="entry name" value="SusC_RagA_signa"/>
    <property type="match status" value="1"/>
</dbReference>
<dbReference type="EMBL" id="WRXO01000003">
    <property type="protein sequence ID" value="MVT41384.1"/>
    <property type="molecule type" value="Genomic_DNA"/>
</dbReference>
<feature type="chain" id="PRO_5026650837" evidence="3">
    <location>
        <begin position="27"/>
        <end position="1078"/>
    </location>
</feature>
<feature type="signal peptide" evidence="3">
    <location>
        <begin position="1"/>
        <end position="26"/>
    </location>
</feature>
<dbReference type="InterPro" id="IPR008969">
    <property type="entry name" value="CarboxyPept-like_regulatory"/>
</dbReference>
<dbReference type="PROSITE" id="PS52016">
    <property type="entry name" value="TONB_DEPENDENT_REC_3"/>
    <property type="match status" value="1"/>
</dbReference>
<dbReference type="InterPro" id="IPR023997">
    <property type="entry name" value="TonB-dep_OMP_SusC/RagA_CS"/>
</dbReference>
<keyword evidence="2" id="KW-0798">TonB box</keyword>
<dbReference type="Gene3D" id="2.60.40.1120">
    <property type="entry name" value="Carboxypeptidase-like, regulatory domain"/>
    <property type="match status" value="1"/>
</dbReference>
<evidence type="ECO:0000259" key="4">
    <source>
        <dbReference type="Pfam" id="PF00593"/>
    </source>
</evidence>
<evidence type="ECO:0000256" key="3">
    <source>
        <dbReference type="SAM" id="SignalP"/>
    </source>
</evidence>
<protein>
    <submittedName>
        <fullName evidence="6">SusC/RagA family TonB-linked outer membrane protein</fullName>
    </submittedName>
</protein>
<evidence type="ECO:0000313" key="7">
    <source>
        <dbReference type="Proteomes" id="UP000468388"/>
    </source>
</evidence>
<dbReference type="Gene3D" id="2.170.130.10">
    <property type="entry name" value="TonB-dependent receptor, plug domain"/>
    <property type="match status" value="1"/>
</dbReference>
<keyword evidence="1" id="KW-0812">Transmembrane</keyword>
<comment type="caution">
    <text evidence="6">The sequence shown here is derived from an EMBL/GenBank/DDBJ whole genome shotgun (WGS) entry which is preliminary data.</text>
</comment>
<dbReference type="Pfam" id="PF07715">
    <property type="entry name" value="Plug"/>
    <property type="match status" value="1"/>
</dbReference>
<dbReference type="AlphaFoldDB" id="A0A6N8J8U8"/>
<gene>
    <name evidence="6" type="ORF">GO495_12380</name>
</gene>